<sequence>MRWISKVAFAAANLASIASAAVYVDPETGLTFAQYEAPATLNSDIIYRIAVPANAAPNTAFDAVLQIVAPTGVGWAGLAWGGRMPNNPLAVAWGNGQGAIVSSRFATSHTMPQPHAGSTYQTFTTGTRSNNTHWQVTTLCTGCTSWEGRTLNPSGQNRLAYATSPTPPSDPSSDTSPISVHDVTNYWTQDFSEGANQGFEGIVGGLQ</sequence>
<dbReference type="Proteomes" id="UP000223968">
    <property type="component" value="Unassembled WGS sequence"/>
</dbReference>
<gene>
    <name evidence="4" type="ORF">AJ79_05618</name>
</gene>
<evidence type="ECO:0000256" key="1">
    <source>
        <dbReference type="SAM" id="MobiDB-lite"/>
    </source>
</evidence>
<feature type="signal peptide" evidence="2">
    <location>
        <begin position="1"/>
        <end position="20"/>
    </location>
</feature>
<comment type="caution">
    <text evidence="4">The sequence shown here is derived from an EMBL/GenBank/DDBJ whole genome shotgun (WGS) entry which is preliminary data.</text>
</comment>
<dbReference type="OrthoDB" id="413885at2759"/>
<evidence type="ECO:0000313" key="4">
    <source>
        <dbReference type="EMBL" id="PGH09652.1"/>
    </source>
</evidence>
<name>A0A2B7XLY3_9EURO</name>
<evidence type="ECO:0000256" key="2">
    <source>
        <dbReference type="SAM" id="SignalP"/>
    </source>
</evidence>
<dbReference type="CDD" id="cd09630">
    <property type="entry name" value="CDH_like_cytochrome"/>
    <property type="match status" value="1"/>
</dbReference>
<dbReference type="AlphaFoldDB" id="A0A2B7XLY3"/>
<dbReference type="InterPro" id="IPR015920">
    <property type="entry name" value="Cellobiose_DH-like_cyt"/>
</dbReference>
<proteinExistence type="predicted"/>
<keyword evidence="2" id="KW-0732">Signal</keyword>
<keyword evidence="5" id="KW-1185">Reference proteome</keyword>
<feature type="chain" id="PRO_5012089526" description="Cellobiose dehydrogenase-like cytochrome domain-containing protein" evidence="2">
    <location>
        <begin position="21"/>
        <end position="207"/>
    </location>
</feature>
<dbReference type="Pfam" id="PF16010">
    <property type="entry name" value="CDH-cyt"/>
    <property type="match status" value="1"/>
</dbReference>
<protein>
    <recommendedName>
        <fullName evidence="3">Cellobiose dehydrogenase-like cytochrome domain-containing protein</fullName>
    </recommendedName>
</protein>
<evidence type="ECO:0000259" key="3">
    <source>
        <dbReference type="Pfam" id="PF16010"/>
    </source>
</evidence>
<dbReference type="SUPFAM" id="SSF49344">
    <property type="entry name" value="CBD9-like"/>
    <property type="match status" value="1"/>
</dbReference>
<evidence type="ECO:0000313" key="5">
    <source>
        <dbReference type="Proteomes" id="UP000223968"/>
    </source>
</evidence>
<dbReference type="Gene3D" id="2.60.40.1210">
    <property type="entry name" value="Cellobiose dehydrogenase, cytochrome domain"/>
    <property type="match status" value="1"/>
</dbReference>
<feature type="domain" description="Cellobiose dehydrogenase-like cytochrome" evidence="3">
    <location>
        <begin position="23"/>
        <end position="200"/>
    </location>
</feature>
<dbReference type="EMBL" id="PDNB01000091">
    <property type="protein sequence ID" value="PGH09652.1"/>
    <property type="molecule type" value="Genomic_DNA"/>
</dbReference>
<dbReference type="PANTHER" id="PTHR47797">
    <property type="entry name" value="DEHYDROGENASE, PUTATIVE (AFU_ORTHOLOGUE AFUA_8G05805)-RELATED"/>
    <property type="match status" value="1"/>
</dbReference>
<feature type="region of interest" description="Disordered" evidence="1">
    <location>
        <begin position="154"/>
        <end position="180"/>
    </location>
</feature>
<reference evidence="4 5" key="1">
    <citation type="submission" date="2017-10" db="EMBL/GenBank/DDBJ databases">
        <title>Comparative genomics in systemic dimorphic fungi from Ajellomycetaceae.</title>
        <authorList>
            <person name="Munoz J.F."/>
            <person name="Mcewen J.G."/>
            <person name="Clay O.K."/>
            <person name="Cuomo C.A."/>
        </authorList>
    </citation>
    <scope>NUCLEOTIDE SEQUENCE [LARGE SCALE GENOMIC DNA]</scope>
    <source>
        <strain evidence="4 5">UAMH5409</strain>
    </source>
</reference>
<accession>A0A2B7XLY3</accession>
<dbReference type="PANTHER" id="PTHR47797:SF5">
    <property type="entry name" value="CELLOBIOSE DEHYDROGENASE CYTOCHROME DOMAIN-CONTAINING PROTEIN"/>
    <property type="match status" value="1"/>
</dbReference>
<organism evidence="4 5">
    <name type="scientific">Helicocarpus griseus UAMH5409</name>
    <dbReference type="NCBI Taxonomy" id="1447875"/>
    <lineage>
        <taxon>Eukaryota</taxon>
        <taxon>Fungi</taxon>
        <taxon>Dikarya</taxon>
        <taxon>Ascomycota</taxon>
        <taxon>Pezizomycotina</taxon>
        <taxon>Eurotiomycetes</taxon>
        <taxon>Eurotiomycetidae</taxon>
        <taxon>Onygenales</taxon>
        <taxon>Ajellomycetaceae</taxon>
        <taxon>Helicocarpus</taxon>
    </lineage>
</organism>